<comment type="caution">
    <text evidence="2">The sequence shown here is derived from an EMBL/GenBank/DDBJ whole genome shotgun (WGS) entry which is preliminary data.</text>
</comment>
<dbReference type="InParanoid" id="A0A2P5HLG1"/>
<feature type="domain" description="2EXR" evidence="1">
    <location>
        <begin position="11"/>
        <end position="76"/>
    </location>
</feature>
<name>A0A2P5HLG1_DIAHE</name>
<dbReference type="AlphaFoldDB" id="A0A2P5HLG1"/>
<evidence type="ECO:0000313" key="2">
    <source>
        <dbReference type="EMBL" id="POS71090.1"/>
    </source>
</evidence>
<dbReference type="EMBL" id="MAVT02001381">
    <property type="protein sequence ID" value="POS71090.1"/>
    <property type="molecule type" value="Genomic_DNA"/>
</dbReference>
<dbReference type="OrthoDB" id="5223316at2759"/>
<dbReference type="Pfam" id="PF20150">
    <property type="entry name" value="2EXR"/>
    <property type="match status" value="1"/>
</dbReference>
<evidence type="ECO:0000259" key="1">
    <source>
        <dbReference type="Pfam" id="PF20150"/>
    </source>
</evidence>
<sequence length="242" mass="27639">MAETDQTNLSPLFAVLPAELRLQIYEELFEGSRVHYKKKHTVGNRTQLSILLPSNHCNFLFTCEQAYDEALKTYWRKTTLYGDPDDDELTFFLGCIVPDYAKPLIRHISGLNSGELPDRPLAECLKDYRALQTIGFEERWFVDLDSLGDHGGSPTMKEWAEENCMAESCGKVSKLVYDGGPEVVFRGVYSLAVGVYSPELLEEKFPNGVEDFENEREVCLYNCSKERRSFDDVPPQQKDQGR</sequence>
<accession>A0A2P5HLG1</accession>
<protein>
    <recommendedName>
        <fullName evidence="1">2EXR domain-containing protein</fullName>
    </recommendedName>
</protein>
<proteinExistence type="predicted"/>
<gene>
    <name evidence="2" type="ORF">DHEL01_v210515</name>
</gene>
<reference evidence="2" key="1">
    <citation type="submission" date="2017-09" db="EMBL/GenBank/DDBJ databases">
        <title>Polyketide synthases of a Diaporthe helianthi virulent isolate.</title>
        <authorList>
            <person name="Baroncelli R."/>
        </authorList>
    </citation>
    <scope>NUCLEOTIDE SEQUENCE [LARGE SCALE GENOMIC DNA]</scope>
    <source>
        <strain evidence="2">7/96</strain>
    </source>
</reference>
<dbReference type="InterPro" id="IPR045518">
    <property type="entry name" value="2EXR"/>
</dbReference>
<dbReference type="Proteomes" id="UP000094444">
    <property type="component" value="Unassembled WGS sequence"/>
</dbReference>
<keyword evidence="3" id="KW-1185">Reference proteome</keyword>
<evidence type="ECO:0000313" key="3">
    <source>
        <dbReference type="Proteomes" id="UP000094444"/>
    </source>
</evidence>
<organism evidence="2 3">
    <name type="scientific">Diaporthe helianthi</name>
    <dbReference type="NCBI Taxonomy" id="158607"/>
    <lineage>
        <taxon>Eukaryota</taxon>
        <taxon>Fungi</taxon>
        <taxon>Dikarya</taxon>
        <taxon>Ascomycota</taxon>
        <taxon>Pezizomycotina</taxon>
        <taxon>Sordariomycetes</taxon>
        <taxon>Sordariomycetidae</taxon>
        <taxon>Diaporthales</taxon>
        <taxon>Diaporthaceae</taxon>
        <taxon>Diaporthe</taxon>
    </lineage>
</organism>